<accession>A0A165MIE1</accession>
<keyword evidence="2" id="KW-1185">Reference proteome</keyword>
<organism evidence="1 2">
    <name type="scientific">Neolentinus lepideus HHB14362 ss-1</name>
    <dbReference type="NCBI Taxonomy" id="1314782"/>
    <lineage>
        <taxon>Eukaryota</taxon>
        <taxon>Fungi</taxon>
        <taxon>Dikarya</taxon>
        <taxon>Basidiomycota</taxon>
        <taxon>Agaricomycotina</taxon>
        <taxon>Agaricomycetes</taxon>
        <taxon>Gloeophyllales</taxon>
        <taxon>Gloeophyllaceae</taxon>
        <taxon>Neolentinus</taxon>
    </lineage>
</organism>
<dbReference type="EMBL" id="KV425686">
    <property type="protein sequence ID" value="KZT18368.1"/>
    <property type="molecule type" value="Genomic_DNA"/>
</dbReference>
<proteinExistence type="predicted"/>
<gene>
    <name evidence="1" type="ORF">NEOLEDRAFT_1152654</name>
</gene>
<dbReference type="Proteomes" id="UP000076761">
    <property type="component" value="Unassembled WGS sequence"/>
</dbReference>
<dbReference type="AlphaFoldDB" id="A0A165MIE1"/>
<protein>
    <submittedName>
        <fullName evidence="1">Uncharacterized protein</fullName>
    </submittedName>
</protein>
<reference evidence="1 2" key="1">
    <citation type="journal article" date="2016" name="Mol. Biol. Evol.">
        <title>Comparative Genomics of Early-Diverging Mushroom-Forming Fungi Provides Insights into the Origins of Lignocellulose Decay Capabilities.</title>
        <authorList>
            <person name="Nagy L.G."/>
            <person name="Riley R."/>
            <person name="Tritt A."/>
            <person name="Adam C."/>
            <person name="Daum C."/>
            <person name="Floudas D."/>
            <person name="Sun H."/>
            <person name="Yadav J.S."/>
            <person name="Pangilinan J."/>
            <person name="Larsson K.H."/>
            <person name="Matsuura K."/>
            <person name="Barry K."/>
            <person name="Labutti K."/>
            <person name="Kuo R."/>
            <person name="Ohm R.A."/>
            <person name="Bhattacharya S.S."/>
            <person name="Shirouzu T."/>
            <person name="Yoshinaga Y."/>
            <person name="Martin F.M."/>
            <person name="Grigoriev I.V."/>
            <person name="Hibbett D.S."/>
        </authorList>
    </citation>
    <scope>NUCLEOTIDE SEQUENCE [LARGE SCALE GENOMIC DNA]</scope>
    <source>
        <strain evidence="1 2">HHB14362 ss-1</strain>
    </source>
</reference>
<dbReference type="InParanoid" id="A0A165MIE1"/>
<evidence type="ECO:0000313" key="1">
    <source>
        <dbReference type="EMBL" id="KZT18368.1"/>
    </source>
</evidence>
<name>A0A165MIE1_9AGAM</name>
<evidence type="ECO:0000313" key="2">
    <source>
        <dbReference type="Proteomes" id="UP000076761"/>
    </source>
</evidence>
<sequence>MTAGSLATGDPNHIRGAGRLCVEIPAGGVGGVQVPYGEVRGSTTIRSGISDWKDSEDLKRLLIPSLTRLTARTLVHVVFWHPTVLELLGFLRQTTVLEPL</sequence>